<dbReference type="GO" id="GO:0016491">
    <property type="term" value="F:oxidoreductase activity"/>
    <property type="evidence" value="ECO:0007669"/>
    <property type="project" value="InterPro"/>
</dbReference>
<dbReference type="Proteomes" id="UP000037210">
    <property type="component" value="Unassembled WGS sequence"/>
</dbReference>
<evidence type="ECO:0000313" key="3">
    <source>
        <dbReference type="Proteomes" id="UP000037210"/>
    </source>
</evidence>
<dbReference type="InterPro" id="IPR002489">
    <property type="entry name" value="Glu_synth_asu_C"/>
</dbReference>
<dbReference type="InterPro" id="IPR036485">
    <property type="entry name" value="Glu_synth_asu_C_sf"/>
</dbReference>
<dbReference type="PANTHER" id="PTHR39673:SF5">
    <property type="entry name" value="TUNGSTEN-CONTAINING FORMYLMETHANOFURAN DEHYDROGENASE 2 SUBUNIT C"/>
    <property type="match status" value="1"/>
</dbReference>
<dbReference type="SUPFAM" id="SSF69336">
    <property type="entry name" value="Alpha subunit of glutamate synthase, C-terminal domain"/>
    <property type="match status" value="1"/>
</dbReference>
<gene>
    <name evidence="2" type="ORF">AC482_01985</name>
</gene>
<evidence type="ECO:0000313" key="2">
    <source>
        <dbReference type="EMBL" id="KON31102.1"/>
    </source>
</evidence>
<proteinExistence type="predicted"/>
<dbReference type="AlphaFoldDB" id="A0A0M0BR91"/>
<sequence>MKMSRVIDCEKLSLREANSRIKEAIRNGDEVVLTHASELYGLASGLKTGEVTVRGNAGDYLGALNQGARIVVEGDAGAFVGDNSRDGEIWVKGNVGEGLGMYAYGGVIVVSGDAGDAVAQMNKGGTVVVGGSVGDNVGLYMMNGRVVICGNAGKGLGHVMLRGAIYLDGALESPGKNSKCEGIADDDLAFLRATLKKYGLRANMRRFRKIVPASSRP</sequence>
<evidence type="ECO:0000259" key="1">
    <source>
        <dbReference type="Pfam" id="PF01493"/>
    </source>
</evidence>
<feature type="domain" description="Glutamate synthase alpha subunit C-terminal" evidence="1">
    <location>
        <begin position="26"/>
        <end position="168"/>
    </location>
</feature>
<accession>A0A0M0BR91</accession>
<dbReference type="Gene3D" id="2.160.20.60">
    <property type="entry name" value="Glutamate synthase, alpha subunit, C-terminal domain"/>
    <property type="match status" value="1"/>
</dbReference>
<dbReference type="PANTHER" id="PTHR39673">
    <property type="entry name" value="TUNGSTEN FORMYLMETHANOFURAN DEHYDROGENASE, SUBUNIT C (FWDC)"/>
    <property type="match status" value="1"/>
</dbReference>
<dbReference type="Pfam" id="PF01493">
    <property type="entry name" value="GXGXG"/>
    <property type="match status" value="1"/>
</dbReference>
<comment type="caution">
    <text evidence="2">The sequence shown here is derived from an EMBL/GenBank/DDBJ whole genome shotgun (WGS) entry which is preliminary data.</text>
</comment>
<organism evidence="2 3">
    <name type="scientific">miscellaneous Crenarchaeota group-15 archaeon DG-45</name>
    <dbReference type="NCBI Taxonomy" id="1685127"/>
    <lineage>
        <taxon>Archaea</taxon>
        <taxon>Candidatus Bathyarchaeota</taxon>
        <taxon>MCG-15</taxon>
    </lineage>
</organism>
<protein>
    <recommendedName>
        <fullName evidence="1">Glutamate synthase alpha subunit C-terminal domain-containing protein</fullName>
    </recommendedName>
</protein>
<dbReference type="EMBL" id="LFWZ01000013">
    <property type="protein sequence ID" value="KON31102.1"/>
    <property type="molecule type" value="Genomic_DNA"/>
</dbReference>
<dbReference type="CDD" id="cd00504">
    <property type="entry name" value="GXGXG"/>
    <property type="match status" value="1"/>
</dbReference>
<name>A0A0M0BR91_9ARCH</name>
<reference evidence="2 3" key="1">
    <citation type="submission" date="2015-06" db="EMBL/GenBank/DDBJ databases">
        <title>New insights into the roles of widespread benthic archaea in carbon and nitrogen cycling.</title>
        <authorList>
            <person name="Lazar C.S."/>
            <person name="Baker B.J."/>
            <person name="Seitz K.W."/>
            <person name="Hyde A.S."/>
            <person name="Dick G.J."/>
            <person name="Hinrichs K.-U."/>
            <person name="Teske A.P."/>
        </authorList>
    </citation>
    <scope>NUCLEOTIDE SEQUENCE [LARGE SCALE GENOMIC DNA]</scope>
    <source>
        <strain evidence="2">DG-45</strain>
    </source>
</reference>